<dbReference type="STRING" id="1618023.UH38_00555"/>
<dbReference type="Pfam" id="PF02518">
    <property type="entry name" value="HATPase_c"/>
    <property type="match status" value="1"/>
</dbReference>
<dbReference type="SMART" id="SM00448">
    <property type="entry name" value="REC"/>
    <property type="match status" value="1"/>
</dbReference>
<keyword evidence="8" id="KW-1185">Reference proteome</keyword>
<evidence type="ECO:0000259" key="5">
    <source>
        <dbReference type="PROSITE" id="PS50109"/>
    </source>
</evidence>
<dbReference type="GO" id="GO:0000155">
    <property type="term" value="F:phosphorelay sensor kinase activity"/>
    <property type="evidence" value="ECO:0007669"/>
    <property type="project" value="TreeGrafter"/>
</dbReference>
<sequence>MSKILVIEDEFLIRENLLERLGAEGFDTLGAENGSDGIKLAIADKPDLIICDVMMPEVDGYEVLKTLRQNPNTAAVPFIFLTAKADKAALRQGMELGADDYLTKPFTKTELLGAVATRLEKHAVVAQHFEEELVGFVQGITDVLPEELLNPVYQIFSLTQKLVEEHEEIQPQEILATAENINGATMYLHRLMENFVIYSKLKALTINSQEVEILNDCRTSNPNEIVASVARQKATQYNREADLRVNVARAGVKIAEHDLKKIVEEIVDNAFKFSETGTFVDIKATIEDDIYFLTIANSGCSMTLEQIASIGACRQFEREFYEQQGLGLGLIIAKRLCELHNGQLTIKTAKNAPTTTVCIEFKCA</sequence>
<dbReference type="SUPFAM" id="SSF52172">
    <property type="entry name" value="CheY-like"/>
    <property type="match status" value="1"/>
</dbReference>
<keyword evidence="1 4" id="KW-0597">Phosphoprotein</keyword>
<gene>
    <name evidence="7" type="ORF">UH38_00555</name>
</gene>
<name>A0A0D8ZX32_9CYAN</name>
<keyword evidence="3" id="KW-0902">Two-component regulatory system</keyword>
<dbReference type="PROSITE" id="PS50110">
    <property type="entry name" value="RESPONSE_REGULATORY"/>
    <property type="match status" value="1"/>
</dbReference>
<feature type="modified residue" description="4-aspartylphosphate" evidence="4">
    <location>
        <position position="52"/>
    </location>
</feature>
<dbReference type="SUPFAM" id="SSF55874">
    <property type="entry name" value="ATPase domain of HSP90 chaperone/DNA topoisomerase II/histidine kinase"/>
    <property type="match status" value="1"/>
</dbReference>
<dbReference type="InterPro" id="IPR005467">
    <property type="entry name" value="His_kinase_dom"/>
</dbReference>
<accession>A0A0D8ZX32</accession>
<dbReference type="PANTHER" id="PTHR43547">
    <property type="entry name" value="TWO-COMPONENT HISTIDINE KINASE"/>
    <property type="match status" value="1"/>
</dbReference>
<dbReference type="Gene3D" id="3.40.50.2300">
    <property type="match status" value="1"/>
</dbReference>
<dbReference type="OrthoDB" id="9812260at2"/>
<dbReference type="Pfam" id="PF00072">
    <property type="entry name" value="Response_reg"/>
    <property type="match status" value="1"/>
</dbReference>
<evidence type="ECO:0000259" key="6">
    <source>
        <dbReference type="PROSITE" id="PS50110"/>
    </source>
</evidence>
<dbReference type="PROSITE" id="PS50109">
    <property type="entry name" value="HIS_KIN"/>
    <property type="match status" value="1"/>
</dbReference>
<organism evidence="7 8">
    <name type="scientific">Aliterella atlantica CENA595</name>
    <dbReference type="NCBI Taxonomy" id="1618023"/>
    <lineage>
        <taxon>Bacteria</taxon>
        <taxon>Bacillati</taxon>
        <taxon>Cyanobacteriota</taxon>
        <taxon>Cyanophyceae</taxon>
        <taxon>Chroococcidiopsidales</taxon>
        <taxon>Aliterellaceae</taxon>
        <taxon>Aliterella</taxon>
    </lineage>
</organism>
<dbReference type="Gene3D" id="3.30.565.10">
    <property type="entry name" value="Histidine kinase-like ATPase, C-terminal domain"/>
    <property type="match status" value="1"/>
</dbReference>
<dbReference type="AlphaFoldDB" id="A0A0D8ZX32"/>
<dbReference type="InterPro" id="IPR001789">
    <property type="entry name" value="Sig_transdc_resp-reg_receiver"/>
</dbReference>
<dbReference type="InterPro" id="IPR003594">
    <property type="entry name" value="HATPase_dom"/>
</dbReference>
<dbReference type="PATRIC" id="fig|1618023.3.peg.1332"/>
<dbReference type="SMART" id="SM00387">
    <property type="entry name" value="HATPase_c"/>
    <property type="match status" value="1"/>
</dbReference>
<proteinExistence type="predicted"/>
<dbReference type="InterPro" id="IPR011006">
    <property type="entry name" value="CheY-like_superfamily"/>
</dbReference>
<dbReference type="InterPro" id="IPR036890">
    <property type="entry name" value="HATPase_C_sf"/>
</dbReference>
<comment type="caution">
    <text evidence="7">The sequence shown here is derived from an EMBL/GenBank/DDBJ whole genome shotgun (WGS) entry which is preliminary data.</text>
</comment>
<keyword evidence="2" id="KW-0418">Kinase</keyword>
<feature type="domain" description="Histidine kinase" evidence="5">
    <location>
        <begin position="143"/>
        <end position="364"/>
    </location>
</feature>
<evidence type="ECO:0000256" key="3">
    <source>
        <dbReference type="ARBA" id="ARBA00023012"/>
    </source>
</evidence>
<dbReference type="CDD" id="cd17574">
    <property type="entry name" value="REC_OmpR"/>
    <property type="match status" value="1"/>
</dbReference>
<dbReference type="EMBL" id="JYON01000001">
    <property type="protein sequence ID" value="KJH73323.1"/>
    <property type="molecule type" value="Genomic_DNA"/>
</dbReference>
<evidence type="ECO:0000256" key="1">
    <source>
        <dbReference type="ARBA" id="ARBA00022553"/>
    </source>
</evidence>
<dbReference type="Proteomes" id="UP000032452">
    <property type="component" value="Unassembled WGS sequence"/>
</dbReference>
<evidence type="ECO:0000256" key="4">
    <source>
        <dbReference type="PROSITE-ProRule" id="PRU00169"/>
    </source>
</evidence>
<keyword evidence="2" id="KW-0808">Transferase</keyword>
<dbReference type="RefSeq" id="WP_045052660.1">
    <property type="nucleotide sequence ID" value="NZ_CAWMDP010000017.1"/>
</dbReference>
<reference evidence="7 8" key="1">
    <citation type="submission" date="2015-02" db="EMBL/GenBank/DDBJ databases">
        <title>Draft genome of a novel marine cyanobacterium (Chroococcales) isolated from South Atlantic Ocean.</title>
        <authorList>
            <person name="Rigonato J."/>
            <person name="Alvarenga D.O."/>
            <person name="Branco L.H."/>
            <person name="Varani A.M."/>
            <person name="Brandini F.P."/>
            <person name="Fiore M.F."/>
        </authorList>
    </citation>
    <scope>NUCLEOTIDE SEQUENCE [LARGE SCALE GENOMIC DNA]</scope>
    <source>
        <strain evidence="7 8">CENA595</strain>
    </source>
</reference>
<evidence type="ECO:0000313" key="8">
    <source>
        <dbReference type="Proteomes" id="UP000032452"/>
    </source>
</evidence>
<dbReference type="PANTHER" id="PTHR43547:SF2">
    <property type="entry name" value="HYBRID SIGNAL TRANSDUCTION HISTIDINE KINASE C"/>
    <property type="match status" value="1"/>
</dbReference>
<evidence type="ECO:0000256" key="2">
    <source>
        <dbReference type="ARBA" id="ARBA00022777"/>
    </source>
</evidence>
<protein>
    <submittedName>
        <fullName evidence="7">Chemotaxis protein CheY</fullName>
    </submittedName>
</protein>
<evidence type="ECO:0000313" key="7">
    <source>
        <dbReference type="EMBL" id="KJH73323.1"/>
    </source>
</evidence>
<feature type="domain" description="Response regulatory" evidence="6">
    <location>
        <begin position="3"/>
        <end position="119"/>
    </location>
</feature>